<comment type="caution">
    <text evidence="2">The sequence shown here is derived from an EMBL/GenBank/DDBJ whole genome shotgun (WGS) entry which is preliminary data.</text>
</comment>
<dbReference type="InterPro" id="IPR052514">
    <property type="entry name" value="SAM-dependent_MTase"/>
</dbReference>
<dbReference type="GO" id="GO:0008168">
    <property type="term" value="F:methyltransferase activity"/>
    <property type="evidence" value="ECO:0007669"/>
    <property type="project" value="UniProtKB-KW"/>
</dbReference>
<reference evidence="2" key="2">
    <citation type="journal article" date="2021" name="Microbiome">
        <title>Successional dynamics and alternative stable states in a saline activated sludge microbial community over 9 years.</title>
        <authorList>
            <person name="Wang Y."/>
            <person name="Ye J."/>
            <person name="Ju F."/>
            <person name="Liu L."/>
            <person name="Boyd J.A."/>
            <person name="Deng Y."/>
            <person name="Parks D.H."/>
            <person name="Jiang X."/>
            <person name="Yin X."/>
            <person name="Woodcroft B.J."/>
            <person name="Tyson G.W."/>
            <person name="Hugenholtz P."/>
            <person name="Polz M.F."/>
            <person name="Zhang T."/>
        </authorList>
    </citation>
    <scope>NUCLEOTIDE SEQUENCE</scope>
    <source>
        <strain evidence="2">HKST-UBA79</strain>
    </source>
</reference>
<organism evidence="2 3">
    <name type="scientific">candidate division WWE3 bacterium</name>
    <dbReference type="NCBI Taxonomy" id="2053526"/>
    <lineage>
        <taxon>Bacteria</taxon>
        <taxon>Katanobacteria</taxon>
    </lineage>
</organism>
<dbReference type="InterPro" id="IPR029063">
    <property type="entry name" value="SAM-dependent_MTases_sf"/>
</dbReference>
<dbReference type="GO" id="GO:0032259">
    <property type="term" value="P:methylation"/>
    <property type="evidence" value="ECO:0007669"/>
    <property type="project" value="UniProtKB-KW"/>
</dbReference>
<dbReference type="AlphaFoldDB" id="A0A955J1Y5"/>
<dbReference type="Gene3D" id="3.40.50.150">
    <property type="entry name" value="Vaccinia Virus protein VP39"/>
    <property type="match status" value="1"/>
</dbReference>
<evidence type="ECO:0000259" key="1">
    <source>
        <dbReference type="Pfam" id="PF05050"/>
    </source>
</evidence>
<feature type="domain" description="Methyltransferase FkbM" evidence="1">
    <location>
        <begin position="83"/>
        <end position="222"/>
    </location>
</feature>
<dbReference type="PANTHER" id="PTHR34203:SF15">
    <property type="entry name" value="SLL1173 PROTEIN"/>
    <property type="match status" value="1"/>
</dbReference>
<evidence type="ECO:0000313" key="2">
    <source>
        <dbReference type="EMBL" id="MCA9308388.1"/>
    </source>
</evidence>
<protein>
    <submittedName>
        <fullName evidence="2">FkbM family methyltransferase</fullName>
    </submittedName>
</protein>
<evidence type="ECO:0000313" key="3">
    <source>
        <dbReference type="Proteomes" id="UP000740557"/>
    </source>
</evidence>
<keyword evidence="2" id="KW-0808">Transferase</keyword>
<dbReference type="SUPFAM" id="SSF53335">
    <property type="entry name" value="S-adenosyl-L-methionine-dependent methyltransferases"/>
    <property type="match status" value="1"/>
</dbReference>
<sequence>MFFRLQTQLKNPKLFIYNLFHLIKCFLFPNLVWEFDNGIRFYQKYLIGFQILRYKKINLHEPDVEAVFLDIFKSYKDKGCFIDVGAAGGYYSILIKNHLTKIVVHAFNPHPYFFKMFKDHLALNKVRGDVFQHKVAISDHIGNCDISGGWGGGIIDGDSVAMSTLDAFSTEANISDVFLLKIDIQGAELAALKGASELLKRTQFVICETHTSQLYKQCKDLLELSGHTVLQESAKVVSHEGGLLVTKLA</sequence>
<dbReference type="PANTHER" id="PTHR34203">
    <property type="entry name" value="METHYLTRANSFERASE, FKBM FAMILY PROTEIN"/>
    <property type="match status" value="1"/>
</dbReference>
<keyword evidence="2" id="KW-0489">Methyltransferase</keyword>
<dbReference type="NCBIfam" id="TIGR01444">
    <property type="entry name" value="fkbM_fam"/>
    <property type="match status" value="1"/>
</dbReference>
<proteinExistence type="predicted"/>
<accession>A0A955J1Y5</accession>
<dbReference type="InterPro" id="IPR006342">
    <property type="entry name" value="FkbM_mtfrase"/>
</dbReference>
<dbReference type="Pfam" id="PF05050">
    <property type="entry name" value="Methyltransf_21"/>
    <property type="match status" value="1"/>
</dbReference>
<dbReference type="Proteomes" id="UP000740557">
    <property type="component" value="Unassembled WGS sequence"/>
</dbReference>
<gene>
    <name evidence="2" type="ORF">KC980_02665</name>
</gene>
<name>A0A955J1Y5_UNCKA</name>
<reference evidence="2" key="1">
    <citation type="submission" date="2020-04" db="EMBL/GenBank/DDBJ databases">
        <authorList>
            <person name="Zhang T."/>
        </authorList>
    </citation>
    <scope>NUCLEOTIDE SEQUENCE</scope>
    <source>
        <strain evidence="2">HKST-UBA79</strain>
    </source>
</reference>
<dbReference type="EMBL" id="JAGQNX010000076">
    <property type="protein sequence ID" value="MCA9308388.1"/>
    <property type="molecule type" value="Genomic_DNA"/>
</dbReference>